<dbReference type="RefSeq" id="WP_248945665.1">
    <property type="nucleotide sequence ID" value="NZ_CBCSGY010000008.1"/>
</dbReference>
<evidence type="ECO:0000313" key="2">
    <source>
        <dbReference type="Proteomes" id="UP001165275"/>
    </source>
</evidence>
<proteinExistence type="predicted"/>
<organism evidence="1 2">
    <name type="scientific">Serratia silvae</name>
    <dbReference type="NCBI Taxonomy" id="2824122"/>
    <lineage>
        <taxon>Bacteria</taxon>
        <taxon>Pseudomonadati</taxon>
        <taxon>Pseudomonadota</taxon>
        <taxon>Gammaproteobacteria</taxon>
        <taxon>Enterobacterales</taxon>
        <taxon>Yersiniaceae</taxon>
        <taxon>Serratia</taxon>
    </lineage>
</organism>
<sequence length="99" mass="10675">MSQSSSIGFVVSFTYPEHSLTDLAKLTGQMTLAGFSTTLSDSKGVPHELGINSFSLTTPLNQEDVQQLAQGLGEVALGEKPEVQIVTCSDYFKRLHPDT</sequence>
<dbReference type="Gene3D" id="3.30.70.2360">
    <property type="match status" value="1"/>
</dbReference>
<name>A0ABT0KBN9_9GAMM</name>
<protein>
    <submittedName>
        <fullName evidence="1">Type V toxin-antitoxin system endoribonuclease antitoxin GhoS</fullName>
    </submittedName>
</protein>
<keyword evidence="2" id="KW-1185">Reference proteome</keyword>
<dbReference type="Proteomes" id="UP001165275">
    <property type="component" value="Unassembled WGS sequence"/>
</dbReference>
<evidence type="ECO:0000313" key="1">
    <source>
        <dbReference type="EMBL" id="MCL1029450.1"/>
    </source>
</evidence>
<dbReference type="EMBL" id="JAGQDC010000007">
    <property type="protein sequence ID" value="MCL1029450.1"/>
    <property type="molecule type" value="Genomic_DNA"/>
</dbReference>
<dbReference type="Pfam" id="PF11080">
    <property type="entry name" value="GhoS"/>
    <property type="match status" value="1"/>
</dbReference>
<accession>A0ABT0KBN9</accession>
<dbReference type="InterPro" id="IPR038241">
    <property type="entry name" value="GhoS_sf"/>
</dbReference>
<gene>
    <name evidence="1" type="primary">ghoS</name>
    <name evidence="1" type="ORF">KAJ71_10515</name>
</gene>
<comment type="caution">
    <text evidence="1">The sequence shown here is derived from an EMBL/GenBank/DDBJ whole genome shotgun (WGS) entry which is preliminary data.</text>
</comment>
<dbReference type="InterPro" id="IPR022597">
    <property type="entry name" value="GhoS"/>
</dbReference>
<reference evidence="1" key="1">
    <citation type="submission" date="2021-04" db="EMBL/GenBank/DDBJ databases">
        <title>Genome sequence of Serratia sp. arafor3.</title>
        <authorList>
            <person name="Besaury L."/>
        </authorList>
    </citation>
    <scope>NUCLEOTIDE SEQUENCE</scope>
    <source>
        <strain evidence="1">Arafor3</strain>
    </source>
</reference>